<organism evidence="1 2">
    <name type="scientific">Marchantia polymorpha</name>
    <name type="common">Common liverwort</name>
    <name type="synonym">Marchantia aquatica</name>
    <dbReference type="NCBI Taxonomy" id="3197"/>
    <lineage>
        <taxon>Eukaryota</taxon>
        <taxon>Viridiplantae</taxon>
        <taxon>Streptophyta</taxon>
        <taxon>Embryophyta</taxon>
        <taxon>Marchantiophyta</taxon>
        <taxon>Marchantiopsida</taxon>
        <taxon>Marchantiidae</taxon>
        <taxon>Marchantiales</taxon>
        <taxon>Marchantiaceae</taxon>
        <taxon>Marchantia</taxon>
    </lineage>
</organism>
<dbReference type="Gramene" id="Mp7g03690.1">
    <property type="protein sequence ID" value="Mp7g03690.1.cds1"/>
    <property type="gene ID" value="Mp7g03690"/>
</dbReference>
<evidence type="ECO:0000313" key="2">
    <source>
        <dbReference type="Proteomes" id="UP000244005"/>
    </source>
</evidence>
<name>A0A2R6WMG2_MARPO</name>
<gene>
    <name evidence="1" type="ORF">MARPO_0074s0028</name>
</gene>
<dbReference type="Proteomes" id="UP000244005">
    <property type="component" value="Unassembled WGS sequence"/>
</dbReference>
<proteinExistence type="predicted"/>
<keyword evidence="2" id="KW-1185">Reference proteome</keyword>
<evidence type="ECO:0000313" key="1">
    <source>
        <dbReference type="EMBL" id="PTQ35036.1"/>
    </source>
</evidence>
<reference evidence="2" key="1">
    <citation type="journal article" date="2017" name="Cell">
        <title>Insights into land plant evolution garnered from the Marchantia polymorpha genome.</title>
        <authorList>
            <person name="Bowman J.L."/>
            <person name="Kohchi T."/>
            <person name="Yamato K.T."/>
            <person name="Jenkins J."/>
            <person name="Shu S."/>
            <person name="Ishizaki K."/>
            <person name="Yamaoka S."/>
            <person name="Nishihama R."/>
            <person name="Nakamura Y."/>
            <person name="Berger F."/>
            <person name="Adam C."/>
            <person name="Aki S.S."/>
            <person name="Althoff F."/>
            <person name="Araki T."/>
            <person name="Arteaga-Vazquez M.A."/>
            <person name="Balasubrmanian S."/>
            <person name="Barry K."/>
            <person name="Bauer D."/>
            <person name="Boehm C.R."/>
            <person name="Briginshaw L."/>
            <person name="Caballero-Perez J."/>
            <person name="Catarino B."/>
            <person name="Chen F."/>
            <person name="Chiyoda S."/>
            <person name="Chovatia M."/>
            <person name="Davies K.M."/>
            <person name="Delmans M."/>
            <person name="Demura T."/>
            <person name="Dierschke T."/>
            <person name="Dolan L."/>
            <person name="Dorantes-Acosta A.E."/>
            <person name="Eklund D.M."/>
            <person name="Florent S.N."/>
            <person name="Flores-Sandoval E."/>
            <person name="Fujiyama A."/>
            <person name="Fukuzawa H."/>
            <person name="Galik B."/>
            <person name="Grimanelli D."/>
            <person name="Grimwood J."/>
            <person name="Grossniklaus U."/>
            <person name="Hamada T."/>
            <person name="Haseloff J."/>
            <person name="Hetherington A.J."/>
            <person name="Higo A."/>
            <person name="Hirakawa Y."/>
            <person name="Hundley H.N."/>
            <person name="Ikeda Y."/>
            <person name="Inoue K."/>
            <person name="Inoue S.I."/>
            <person name="Ishida S."/>
            <person name="Jia Q."/>
            <person name="Kakita M."/>
            <person name="Kanazawa T."/>
            <person name="Kawai Y."/>
            <person name="Kawashima T."/>
            <person name="Kennedy M."/>
            <person name="Kinose K."/>
            <person name="Kinoshita T."/>
            <person name="Kohara Y."/>
            <person name="Koide E."/>
            <person name="Komatsu K."/>
            <person name="Kopischke S."/>
            <person name="Kubo M."/>
            <person name="Kyozuka J."/>
            <person name="Lagercrantz U."/>
            <person name="Lin S.S."/>
            <person name="Lindquist E."/>
            <person name="Lipzen A.M."/>
            <person name="Lu C.W."/>
            <person name="De Luna E."/>
            <person name="Martienssen R.A."/>
            <person name="Minamino N."/>
            <person name="Mizutani M."/>
            <person name="Mizutani M."/>
            <person name="Mochizuki N."/>
            <person name="Monte I."/>
            <person name="Mosher R."/>
            <person name="Nagasaki H."/>
            <person name="Nakagami H."/>
            <person name="Naramoto S."/>
            <person name="Nishitani K."/>
            <person name="Ohtani M."/>
            <person name="Okamoto T."/>
            <person name="Okumura M."/>
            <person name="Phillips J."/>
            <person name="Pollak B."/>
            <person name="Reinders A."/>
            <person name="Rovekamp M."/>
            <person name="Sano R."/>
            <person name="Sawa S."/>
            <person name="Schmid M.W."/>
            <person name="Shirakawa M."/>
            <person name="Solano R."/>
            <person name="Spunde A."/>
            <person name="Suetsugu N."/>
            <person name="Sugano S."/>
            <person name="Sugiyama A."/>
            <person name="Sun R."/>
            <person name="Suzuki Y."/>
            <person name="Takenaka M."/>
            <person name="Takezawa D."/>
            <person name="Tomogane H."/>
            <person name="Tsuzuki M."/>
            <person name="Ueda T."/>
            <person name="Umeda M."/>
            <person name="Ward J.M."/>
            <person name="Watanabe Y."/>
            <person name="Yazaki K."/>
            <person name="Yokoyama R."/>
            <person name="Yoshitake Y."/>
            <person name="Yotsui I."/>
            <person name="Zachgo S."/>
            <person name="Schmutz J."/>
        </authorList>
    </citation>
    <scope>NUCLEOTIDE SEQUENCE [LARGE SCALE GENOMIC DNA]</scope>
    <source>
        <strain evidence="2">Tak-1</strain>
    </source>
</reference>
<dbReference type="EMBL" id="KZ772746">
    <property type="protein sequence ID" value="PTQ35036.1"/>
    <property type="molecule type" value="Genomic_DNA"/>
</dbReference>
<dbReference type="AlphaFoldDB" id="A0A2R6WMG2"/>
<protein>
    <submittedName>
        <fullName evidence="1">Uncharacterized protein</fullName>
    </submittedName>
</protein>
<sequence>MPALPHNLYVQRSGKYVEGSYRHAKHDRVCRWGLQPLIAVMIADYHLFMQKDSAQNVGSYTCTMRHIEKHGDEEVIRQRFFPCPSGWSPTSLVRHKISTFSGNLDGSTSWCRPHSQPLDRF</sequence>
<accession>A0A2R6WMG2</accession>